<feature type="compositionally biased region" description="Polar residues" evidence="3">
    <location>
        <begin position="288"/>
        <end position="316"/>
    </location>
</feature>
<keyword evidence="2" id="KW-0963">Cytoplasm</keyword>
<name>A0ABC8L2Z9_ERUVS</name>
<dbReference type="InterPro" id="IPR003114">
    <property type="entry name" value="Phox_assoc"/>
</dbReference>
<feature type="domain" description="PXA" evidence="4">
    <location>
        <begin position="105"/>
        <end position="286"/>
    </location>
</feature>
<comment type="subcellular location">
    <subcellularLocation>
        <location evidence="1">Cytoplasm</location>
    </subcellularLocation>
</comment>
<dbReference type="InterPro" id="IPR013937">
    <property type="entry name" value="Sorting_nexin_C"/>
</dbReference>
<dbReference type="AlphaFoldDB" id="A0ABC8L2Z9"/>
<keyword evidence="6" id="KW-1185">Reference proteome</keyword>
<evidence type="ECO:0000256" key="3">
    <source>
        <dbReference type="SAM" id="MobiDB-lite"/>
    </source>
</evidence>
<evidence type="ECO:0000256" key="1">
    <source>
        <dbReference type="ARBA" id="ARBA00004496"/>
    </source>
</evidence>
<dbReference type="InterPro" id="IPR051837">
    <property type="entry name" value="SortingNexin/PXDomain-PKLike"/>
</dbReference>
<proteinExistence type="predicted"/>
<protein>
    <recommendedName>
        <fullName evidence="4">PXA domain-containing protein</fullName>
    </recommendedName>
</protein>
<dbReference type="PROSITE" id="PS51207">
    <property type="entry name" value="PXA"/>
    <property type="match status" value="1"/>
</dbReference>
<feature type="compositionally biased region" description="Acidic residues" evidence="3">
    <location>
        <begin position="317"/>
        <end position="329"/>
    </location>
</feature>
<reference evidence="5 6" key="1">
    <citation type="submission" date="2022-03" db="EMBL/GenBank/DDBJ databases">
        <authorList>
            <person name="Macdonald S."/>
            <person name="Ahmed S."/>
            <person name="Newling K."/>
        </authorList>
    </citation>
    <scope>NUCLEOTIDE SEQUENCE [LARGE SCALE GENOMIC DNA]</scope>
</reference>
<organism evidence="5 6">
    <name type="scientific">Eruca vesicaria subsp. sativa</name>
    <name type="common">Garden rocket</name>
    <name type="synonym">Eruca sativa</name>
    <dbReference type="NCBI Taxonomy" id="29727"/>
    <lineage>
        <taxon>Eukaryota</taxon>
        <taxon>Viridiplantae</taxon>
        <taxon>Streptophyta</taxon>
        <taxon>Embryophyta</taxon>
        <taxon>Tracheophyta</taxon>
        <taxon>Spermatophyta</taxon>
        <taxon>Magnoliopsida</taxon>
        <taxon>eudicotyledons</taxon>
        <taxon>Gunneridae</taxon>
        <taxon>Pentapetalae</taxon>
        <taxon>rosids</taxon>
        <taxon>malvids</taxon>
        <taxon>Brassicales</taxon>
        <taxon>Brassicaceae</taxon>
        <taxon>Brassiceae</taxon>
        <taxon>Eruca</taxon>
    </lineage>
</organism>
<evidence type="ECO:0000259" key="4">
    <source>
        <dbReference type="PROSITE" id="PS51207"/>
    </source>
</evidence>
<evidence type="ECO:0000313" key="6">
    <source>
        <dbReference type="Proteomes" id="UP001642260"/>
    </source>
</evidence>
<dbReference type="Pfam" id="PF02194">
    <property type="entry name" value="PXA"/>
    <property type="match status" value="1"/>
</dbReference>
<dbReference type="Proteomes" id="UP001642260">
    <property type="component" value="Unassembled WGS sequence"/>
</dbReference>
<dbReference type="EMBL" id="CAKOAT010421821">
    <property type="protein sequence ID" value="CAH8370068.1"/>
    <property type="molecule type" value="Genomic_DNA"/>
</dbReference>
<dbReference type="PANTHER" id="PTHR22999:SF23">
    <property type="entry name" value="SORTING NEXIN-16"/>
    <property type="match status" value="1"/>
</dbReference>
<dbReference type="GO" id="GO:0005737">
    <property type="term" value="C:cytoplasm"/>
    <property type="evidence" value="ECO:0007669"/>
    <property type="project" value="UniProtKB-SubCell"/>
</dbReference>
<comment type="caution">
    <text evidence="5">The sequence shown here is derived from an EMBL/GenBank/DDBJ whole genome shotgun (WGS) entry which is preliminary data.</text>
</comment>
<evidence type="ECO:0000313" key="5">
    <source>
        <dbReference type="EMBL" id="CAH8370068.1"/>
    </source>
</evidence>
<accession>A0ABC8L2Z9</accession>
<dbReference type="Pfam" id="PF08628">
    <property type="entry name" value="Nexin_C"/>
    <property type="match status" value="1"/>
</dbReference>
<evidence type="ECO:0000256" key="2">
    <source>
        <dbReference type="ARBA" id="ARBA00022490"/>
    </source>
</evidence>
<sequence>MAMMETTINDLIEESKVRTARWALCIFFLTYFLTHASMWMNLPMAVVILCSLQILLTPKEFRSRGMPDPRQSHLYYRGRKQLSFDDPRLSTTPPPSPRWKKKIYSPVVEVAINDFVDKIIDDNVNSWYSKITPDKEFPELIRGVIMNALGEISARVKKINIVGLIRDIVDLMGDHLDSFRRNQAAVGTDLMKTLSSGERDKMLKGRLMASGELYTVLVSKESVYKVLPEIVSSILSLLLRPQEYQCPLVRTIARDILTSLVVQPLVDFASPEHINVCTKQFLREEQSVNHAKSSASDNQAKNINLTKVNEQKTTPSTEDESNPEQEDSSDWAQMPEVATQRRKALHIESQHCLKLKFRDLLSIANFAEQHEVWDFLSEFSKNYSFGESSSANVISVPILNLVDKVFQLNKGCWLRRQAFELSKNFFVFTMEDAVDGWLLMGIYCLWNEDKVAHGIRWAQDILWPKGVDDGEEALDQTDPSEETFQMAGQLGGEKVVEPSSFEQQLEAVAIQIKKFFFDTAPKTLVRFVKEILHMACPRDILYFTQSNICIKQLAIAILELIVRTVFPELQALPRMADQSNIECSLS</sequence>
<gene>
    <name evidence="5" type="ORF">ERUC_LOCUS31274</name>
</gene>
<feature type="region of interest" description="Disordered" evidence="3">
    <location>
        <begin position="288"/>
        <end position="333"/>
    </location>
</feature>
<dbReference type="PANTHER" id="PTHR22999">
    <property type="entry name" value="PX SERINE/THREONINE KINASE PXK"/>
    <property type="match status" value="1"/>
</dbReference>
<dbReference type="SMART" id="SM00313">
    <property type="entry name" value="PXA"/>
    <property type="match status" value="1"/>
</dbReference>